<gene>
    <name evidence="1" type="ORF">BDI24065_03442</name>
</gene>
<protein>
    <submittedName>
        <fullName evidence="1">Uncharacterized protein</fullName>
    </submittedName>
</protein>
<dbReference type="AlphaFoldDB" id="A0A6P2LZ88"/>
<dbReference type="Proteomes" id="UP000494125">
    <property type="component" value="Unassembled WGS sequence"/>
</dbReference>
<name>A0A6P2LZ88_9BURK</name>
<evidence type="ECO:0000313" key="2">
    <source>
        <dbReference type="Proteomes" id="UP000494125"/>
    </source>
</evidence>
<organism evidence="1 2">
    <name type="scientific">Burkholderia diffusa</name>
    <dbReference type="NCBI Taxonomy" id="488732"/>
    <lineage>
        <taxon>Bacteria</taxon>
        <taxon>Pseudomonadati</taxon>
        <taxon>Pseudomonadota</taxon>
        <taxon>Betaproteobacteria</taxon>
        <taxon>Burkholderiales</taxon>
        <taxon>Burkholderiaceae</taxon>
        <taxon>Burkholderia</taxon>
        <taxon>Burkholderia cepacia complex</taxon>
    </lineage>
</organism>
<proteinExistence type="predicted"/>
<accession>A0A6P2LZ88</accession>
<keyword evidence="2" id="KW-1185">Reference proteome</keyword>
<reference evidence="1 2" key="1">
    <citation type="submission" date="2019-09" db="EMBL/GenBank/DDBJ databases">
        <authorList>
            <person name="Depoorter E."/>
        </authorList>
    </citation>
    <scope>NUCLEOTIDE SEQUENCE [LARGE SCALE GENOMIC DNA]</scope>
    <source>
        <strain evidence="1">LMG 24065</strain>
    </source>
</reference>
<sequence>MIDANRFVDQLAMRIAAGLARQRAVAFRDMRHAVRSPC</sequence>
<evidence type="ECO:0000313" key="1">
    <source>
        <dbReference type="EMBL" id="VWB72610.1"/>
    </source>
</evidence>
<dbReference type="EMBL" id="CABVPN010000015">
    <property type="protein sequence ID" value="VWB72610.1"/>
    <property type="molecule type" value="Genomic_DNA"/>
</dbReference>